<accession>A0A1G6I8G8</accession>
<keyword evidence="3" id="KW-1185">Reference proteome</keyword>
<feature type="domain" description="Flagella basal body P-ring formation protein FlgA SAF" evidence="1">
    <location>
        <begin position="176"/>
        <end position="294"/>
    </location>
</feature>
<protein>
    <submittedName>
        <fullName evidence="2">Chaperone for flagella basal body P-ring formation</fullName>
    </submittedName>
</protein>
<reference evidence="2 3" key="1">
    <citation type="submission" date="2016-10" db="EMBL/GenBank/DDBJ databases">
        <authorList>
            <person name="de Groot N.N."/>
        </authorList>
    </citation>
    <scope>NUCLEOTIDE SEQUENCE [LARGE SCALE GENOMIC DNA]</scope>
    <source>
        <strain evidence="2 3">WG14</strain>
    </source>
</reference>
<dbReference type="GO" id="GO:0044780">
    <property type="term" value="P:bacterial-type flagellum assembly"/>
    <property type="evidence" value="ECO:0007669"/>
    <property type="project" value="InterPro"/>
</dbReference>
<proteinExistence type="predicted"/>
<evidence type="ECO:0000313" key="3">
    <source>
        <dbReference type="Proteomes" id="UP000199322"/>
    </source>
</evidence>
<dbReference type="PANTHER" id="PTHR36307:SF1">
    <property type="entry name" value="FLAGELLA BASAL BODY P-RING FORMATION PROTEIN FLGA"/>
    <property type="match status" value="1"/>
</dbReference>
<name>A0A1G6I8G8_9BACT</name>
<dbReference type="NCBIfam" id="TIGR03170">
    <property type="entry name" value="flgA_cterm"/>
    <property type="match status" value="1"/>
</dbReference>
<dbReference type="Proteomes" id="UP000199322">
    <property type="component" value="Unassembled WGS sequence"/>
</dbReference>
<keyword evidence="2" id="KW-0282">Flagellum</keyword>
<sequence>MKNKLMILVFLISLIFIFSNTFIIESSVITNDNRLSLKDFFSDIPFDRTITFLNTQEVKYSKDQLTNLITPFLNIYYDDYDLQFESEEILIKRGNNETYENFYDFKPFLNSFMQREYPNLTIIGYENLPNVFDVSEIKVVNSFLNKDNVFISLKYKTEDIYKFSSIKIIVEKLESVLISKDIISTGEKLTTENTYEATINILKFNFETVSNGDIFLEKYESTKIFHKDEPINKTYLKMIPDVFKGEVVNIFVNIGGISIHTLGKATENGTYEHNITVKNIETGKMVSGILKKGPSVFVNLGGE</sequence>
<dbReference type="Gene3D" id="2.30.30.760">
    <property type="match status" value="1"/>
</dbReference>
<evidence type="ECO:0000313" key="2">
    <source>
        <dbReference type="EMBL" id="SDC02315.1"/>
    </source>
</evidence>
<gene>
    <name evidence="2" type="ORF">SAMN04488588_0271</name>
</gene>
<dbReference type="OrthoDB" id="45586at2"/>
<dbReference type="InterPro" id="IPR017585">
    <property type="entry name" value="SAF_FlgA"/>
</dbReference>
<dbReference type="Pfam" id="PF13144">
    <property type="entry name" value="ChapFlgA"/>
    <property type="match status" value="1"/>
</dbReference>
<dbReference type="InterPro" id="IPR039246">
    <property type="entry name" value="Flagellar_FlgA"/>
</dbReference>
<dbReference type="AlphaFoldDB" id="A0A1G6I8G8"/>
<organism evidence="2 3">
    <name type="scientific">Geotoga petraea</name>
    <dbReference type="NCBI Taxonomy" id="28234"/>
    <lineage>
        <taxon>Bacteria</taxon>
        <taxon>Thermotogati</taxon>
        <taxon>Thermotogota</taxon>
        <taxon>Thermotogae</taxon>
        <taxon>Petrotogales</taxon>
        <taxon>Petrotogaceae</taxon>
        <taxon>Geotoga</taxon>
    </lineage>
</organism>
<evidence type="ECO:0000259" key="1">
    <source>
        <dbReference type="Pfam" id="PF13144"/>
    </source>
</evidence>
<dbReference type="RefSeq" id="WP_091402107.1">
    <property type="nucleotide sequence ID" value="NZ_FMYV01000001.1"/>
</dbReference>
<dbReference type="EMBL" id="FMYV01000001">
    <property type="protein sequence ID" value="SDC02315.1"/>
    <property type="molecule type" value="Genomic_DNA"/>
</dbReference>
<dbReference type="STRING" id="28234.SAMN04488588_0271"/>
<keyword evidence="2" id="KW-0969">Cilium</keyword>
<keyword evidence="2" id="KW-0966">Cell projection</keyword>
<dbReference type="PANTHER" id="PTHR36307">
    <property type="entry name" value="FLAGELLA BASAL BODY P-RING FORMATION PROTEIN FLGA"/>
    <property type="match status" value="1"/>
</dbReference>